<evidence type="ECO:0000313" key="1">
    <source>
        <dbReference type="EMBL" id="JAH41181.1"/>
    </source>
</evidence>
<accession>A0A0E9SIN4</accession>
<reference evidence="1" key="2">
    <citation type="journal article" date="2015" name="Fish Shellfish Immunol.">
        <title>Early steps in the European eel (Anguilla anguilla)-Vibrio vulnificus interaction in the gills: Role of the RtxA13 toxin.</title>
        <authorList>
            <person name="Callol A."/>
            <person name="Pajuelo D."/>
            <person name="Ebbesson L."/>
            <person name="Teles M."/>
            <person name="MacKenzie S."/>
            <person name="Amaro C."/>
        </authorList>
    </citation>
    <scope>NUCLEOTIDE SEQUENCE</scope>
</reference>
<proteinExistence type="predicted"/>
<name>A0A0E9SIN4_ANGAN</name>
<organism evidence="1">
    <name type="scientific">Anguilla anguilla</name>
    <name type="common">European freshwater eel</name>
    <name type="synonym">Muraena anguilla</name>
    <dbReference type="NCBI Taxonomy" id="7936"/>
    <lineage>
        <taxon>Eukaryota</taxon>
        <taxon>Metazoa</taxon>
        <taxon>Chordata</taxon>
        <taxon>Craniata</taxon>
        <taxon>Vertebrata</taxon>
        <taxon>Euteleostomi</taxon>
        <taxon>Actinopterygii</taxon>
        <taxon>Neopterygii</taxon>
        <taxon>Teleostei</taxon>
        <taxon>Anguilliformes</taxon>
        <taxon>Anguillidae</taxon>
        <taxon>Anguilla</taxon>
    </lineage>
</organism>
<dbReference type="AlphaFoldDB" id="A0A0E9SIN4"/>
<reference evidence="1" key="1">
    <citation type="submission" date="2014-11" db="EMBL/GenBank/DDBJ databases">
        <authorList>
            <person name="Amaro Gonzalez C."/>
        </authorList>
    </citation>
    <scope>NUCLEOTIDE SEQUENCE</scope>
</reference>
<sequence>MQMPDRPEELILRNEMCGGSLPNVNILKMTASLGLNSPTILL</sequence>
<dbReference type="EMBL" id="GBXM01067396">
    <property type="protein sequence ID" value="JAH41181.1"/>
    <property type="molecule type" value="Transcribed_RNA"/>
</dbReference>
<protein>
    <submittedName>
        <fullName evidence="1">Uncharacterized protein</fullName>
    </submittedName>
</protein>